<dbReference type="EMBL" id="NDHI03003283">
    <property type="protein sequence ID" value="PNJ88602.1"/>
    <property type="molecule type" value="Genomic_DNA"/>
</dbReference>
<feature type="compositionally biased region" description="Basic and acidic residues" evidence="1">
    <location>
        <begin position="66"/>
        <end position="78"/>
    </location>
</feature>
<gene>
    <name evidence="2" type="ORF">CR201_G0016227</name>
</gene>
<sequence length="78" mass="8317">MSWAARPPFLPQRHAAGQCGPVGVRKEMHCGVASRWRRRRPWLDPAAAAAAVAGGEQQTPEPEPGEAGRDGMGDSGRD</sequence>
<organism evidence="2">
    <name type="scientific">Pongo abelii</name>
    <name type="common">Sumatran orangutan</name>
    <name type="synonym">Pongo pygmaeus abelii</name>
    <dbReference type="NCBI Taxonomy" id="9601"/>
    <lineage>
        <taxon>Eukaryota</taxon>
        <taxon>Metazoa</taxon>
        <taxon>Chordata</taxon>
        <taxon>Craniata</taxon>
        <taxon>Vertebrata</taxon>
        <taxon>Euteleostomi</taxon>
        <taxon>Mammalia</taxon>
        <taxon>Eutheria</taxon>
        <taxon>Euarchontoglires</taxon>
        <taxon>Primates</taxon>
        <taxon>Haplorrhini</taxon>
        <taxon>Catarrhini</taxon>
        <taxon>Hominidae</taxon>
        <taxon>Pongo</taxon>
    </lineage>
</organism>
<evidence type="ECO:0000256" key="1">
    <source>
        <dbReference type="SAM" id="MobiDB-lite"/>
    </source>
</evidence>
<feature type="compositionally biased region" description="Low complexity" evidence="1">
    <location>
        <begin position="46"/>
        <end position="60"/>
    </location>
</feature>
<proteinExistence type="predicted"/>
<comment type="caution">
    <text evidence="2">The sequence shown here is derived from an EMBL/GenBank/DDBJ whole genome shotgun (WGS) entry which is preliminary data.</text>
</comment>
<reference evidence="2" key="1">
    <citation type="submission" date="2017-12" db="EMBL/GenBank/DDBJ databases">
        <title>High-resolution comparative analysis of great ape genomes.</title>
        <authorList>
            <person name="Pollen A."/>
            <person name="Hastie A."/>
            <person name="Hormozdiari F."/>
            <person name="Dougherty M."/>
            <person name="Liu R."/>
            <person name="Chaisson M."/>
            <person name="Hoppe E."/>
            <person name="Hill C."/>
            <person name="Pang A."/>
            <person name="Hillier L."/>
            <person name="Baker C."/>
            <person name="Armstrong J."/>
            <person name="Shendure J."/>
            <person name="Paten B."/>
            <person name="Wilson R."/>
            <person name="Chao H."/>
            <person name="Schneider V."/>
            <person name="Ventura M."/>
            <person name="Kronenberg Z."/>
            <person name="Murali S."/>
            <person name="Gordon D."/>
            <person name="Cantsilieris S."/>
            <person name="Munson K."/>
            <person name="Nelson B."/>
            <person name="Raja A."/>
            <person name="Underwood J."/>
            <person name="Diekhans M."/>
            <person name="Fiddes I."/>
            <person name="Haussler D."/>
            <person name="Eichler E."/>
        </authorList>
    </citation>
    <scope>NUCLEOTIDE SEQUENCE [LARGE SCALE GENOMIC DNA]</scope>
    <source>
        <strain evidence="2">Susie</strain>
    </source>
</reference>
<name>A0A2J8Y2U7_PONAB</name>
<protein>
    <submittedName>
        <fullName evidence="2">RXRB isoform 3</fullName>
    </submittedName>
</protein>
<accession>A0A2J8Y2U7</accession>
<feature type="region of interest" description="Disordered" evidence="1">
    <location>
        <begin position="46"/>
        <end position="78"/>
    </location>
</feature>
<evidence type="ECO:0000313" key="2">
    <source>
        <dbReference type="EMBL" id="PNJ88602.1"/>
    </source>
</evidence>
<dbReference type="AlphaFoldDB" id="A0A2J8Y2U7"/>